<keyword evidence="12" id="KW-1185">Reference proteome</keyword>
<organism evidence="11 12">
    <name type="scientific">Salinithrix halophila</name>
    <dbReference type="NCBI Taxonomy" id="1485204"/>
    <lineage>
        <taxon>Bacteria</taxon>
        <taxon>Bacillati</taxon>
        <taxon>Bacillota</taxon>
        <taxon>Bacilli</taxon>
        <taxon>Bacillales</taxon>
        <taxon>Thermoactinomycetaceae</taxon>
        <taxon>Salinithrix</taxon>
    </lineage>
</organism>
<dbReference type="CDD" id="cd01712">
    <property type="entry name" value="PPase_ThiI"/>
    <property type="match status" value="1"/>
</dbReference>
<dbReference type="RefSeq" id="WP_380703770.1">
    <property type="nucleotide sequence ID" value="NZ_JBHSAP010000009.1"/>
</dbReference>
<dbReference type="InterPro" id="IPR049961">
    <property type="entry name" value="ThiI_N"/>
</dbReference>
<comment type="function">
    <text evidence="9">Catalyzes the ATP-dependent transfer of a sulfur to tRNA to produce 4-thiouridine in position 8 of tRNAs, which functions as a near-UV photosensor. Also catalyzes the transfer of sulfur to the sulfur carrier protein ThiS, forming ThiS-thiocarboxylate. This is a step in the synthesis of thiazole, in the thiamine biosynthesis pathway. The sulfur is donated as persulfide by IscS.</text>
</comment>
<evidence type="ECO:0000256" key="8">
    <source>
        <dbReference type="ARBA" id="ARBA00022977"/>
    </source>
</evidence>
<dbReference type="NCBIfam" id="TIGR00342">
    <property type="entry name" value="tRNA uracil 4-sulfurtransferase ThiI"/>
    <property type="match status" value="1"/>
</dbReference>
<dbReference type="Gene3D" id="3.40.50.620">
    <property type="entry name" value="HUPs"/>
    <property type="match status" value="1"/>
</dbReference>
<dbReference type="InterPro" id="IPR004114">
    <property type="entry name" value="THUMP_dom"/>
</dbReference>
<proteinExistence type="inferred from homology"/>
<comment type="caution">
    <text evidence="11">The sequence shown here is derived from an EMBL/GenBank/DDBJ whole genome shotgun (WGS) entry which is preliminary data.</text>
</comment>
<name>A0ABV8JFU2_9BACL</name>
<dbReference type="Pfam" id="PF02568">
    <property type="entry name" value="ThiI"/>
    <property type="match status" value="1"/>
</dbReference>
<evidence type="ECO:0000256" key="4">
    <source>
        <dbReference type="ARBA" id="ARBA00022679"/>
    </source>
</evidence>
<comment type="catalytic activity">
    <reaction evidence="9">
        <text>[ThiS sulfur-carrier protein]-C-terminal Gly-Gly-AMP + S-sulfanyl-L-cysteinyl-[cysteine desulfurase] + AH2 = [ThiS sulfur-carrier protein]-C-terminal-Gly-aminoethanethioate + L-cysteinyl-[cysteine desulfurase] + A + AMP + 2 H(+)</text>
        <dbReference type="Rhea" id="RHEA:43340"/>
        <dbReference type="Rhea" id="RHEA-COMP:12157"/>
        <dbReference type="Rhea" id="RHEA-COMP:12158"/>
        <dbReference type="Rhea" id="RHEA-COMP:12910"/>
        <dbReference type="Rhea" id="RHEA-COMP:19908"/>
        <dbReference type="ChEBI" id="CHEBI:13193"/>
        <dbReference type="ChEBI" id="CHEBI:15378"/>
        <dbReference type="ChEBI" id="CHEBI:17499"/>
        <dbReference type="ChEBI" id="CHEBI:29950"/>
        <dbReference type="ChEBI" id="CHEBI:61963"/>
        <dbReference type="ChEBI" id="CHEBI:90618"/>
        <dbReference type="ChEBI" id="CHEBI:232372"/>
        <dbReference type="ChEBI" id="CHEBI:456215"/>
    </reaction>
</comment>
<feature type="binding site" evidence="9">
    <location>
        <begin position="207"/>
        <end position="208"/>
    </location>
    <ligand>
        <name>ATP</name>
        <dbReference type="ChEBI" id="CHEBI:30616"/>
    </ligand>
</feature>
<dbReference type="InterPro" id="IPR014729">
    <property type="entry name" value="Rossmann-like_a/b/a_fold"/>
</dbReference>
<comment type="pathway">
    <text evidence="9">Cofactor biosynthesis; thiamine diphosphate biosynthesis.</text>
</comment>
<feature type="domain" description="THUMP" evidence="10">
    <location>
        <begin position="59"/>
        <end position="164"/>
    </location>
</feature>
<dbReference type="SUPFAM" id="SSF52402">
    <property type="entry name" value="Adenine nucleotide alpha hydrolases-like"/>
    <property type="match status" value="1"/>
</dbReference>
<dbReference type="InterPro" id="IPR049962">
    <property type="entry name" value="THUMP_ThiI"/>
</dbReference>
<reference evidence="12" key="1">
    <citation type="journal article" date="2019" name="Int. J. Syst. Evol. Microbiol.">
        <title>The Global Catalogue of Microorganisms (GCM) 10K type strain sequencing project: providing services to taxonomists for standard genome sequencing and annotation.</title>
        <authorList>
            <consortium name="The Broad Institute Genomics Platform"/>
            <consortium name="The Broad Institute Genome Sequencing Center for Infectious Disease"/>
            <person name="Wu L."/>
            <person name="Ma J."/>
        </authorList>
    </citation>
    <scope>NUCLEOTIDE SEQUENCE [LARGE SCALE GENOMIC DNA]</scope>
    <source>
        <strain evidence="12">IBRC-M 10813</strain>
    </source>
</reference>
<evidence type="ECO:0000313" key="11">
    <source>
        <dbReference type="EMBL" id="MFC4076645.1"/>
    </source>
</evidence>
<dbReference type="HAMAP" id="MF_00021">
    <property type="entry name" value="ThiI"/>
    <property type="match status" value="1"/>
</dbReference>
<dbReference type="EMBL" id="JBHSAP010000009">
    <property type="protein sequence ID" value="MFC4076645.1"/>
    <property type="molecule type" value="Genomic_DNA"/>
</dbReference>
<dbReference type="InterPro" id="IPR020536">
    <property type="entry name" value="ThiI_AANH"/>
</dbReference>
<dbReference type="Proteomes" id="UP001595843">
    <property type="component" value="Unassembled WGS sequence"/>
</dbReference>
<dbReference type="PANTHER" id="PTHR43209:SF1">
    <property type="entry name" value="TRNA SULFURTRANSFERASE"/>
    <property type="match status" value="1"/>
</dbReference>
<dbReference type="PANTHER" id="PTHR43209">
    <property type="entry name" value="TRNA SULFURTRANSFERASE"/>
    <property type="match status" value="1"/>
</dbReference>
<dbReference type="InterPro" id="IPR054173">
    <property type="entry name" value="ThiI_fer"/>
</dbReference>
<keyword evidence="6 9" id="KW-0067">ATP-binding</keyword>
<evidence type="ECO:0000256" key="5">
    <source>
        <dbReference type="ARBA" id="ARBA00022741"/>
    </source>
</evidence>
<sequence>MNNLLLVRYGELALKGKNRSEFENRLLQNIRHKLTPFPGVKASKTFGRMFVELEGQPMEPVIQALTEVFGVVGICPAKRVKSDLEAIQAASVRLVQELNPQPSTFKVIARRADKTFPHPSAEINRTVGGEVLRHIEGIGVDVHHPELELRIEVRGQETYLYGLDTPGPGGLPVGSSGRVMLMLSGGIDSPVAAYLALKRGASLEAVHFHSYPFTSERAKQKVVDLAQHLTRYAGTVHLHIVPFTEIQTQIREKCKDSYLITIMRRMMVRISEETARRQKALALVTGESLGQVASQTLESMNVINHVARIPILRPLIGMDKQEIMTISKKIGTYETSIQPYEDCCTVFQPKSPVTKPNLSMCESMEEKLDVEGLVKQAVEGIETIRLTPEREEEEFSYF</sequence>
<comment type="catalytic activity">
    <reaction evidence="9">
        <text>[ThiI sulfur-carrier protein]-S-sulfanyl-L-cysteine + a uridine in tRNA + 2 reduced [2Fe-2S]-[ferredoxin] + ATP + H(+) = [ThiI sulfur-carrier protein]-L-cysteine + a 4-thiouridine in tRNA + 2 oxidized [2Fe-2S]-[ferredoxin] + AMP + diphosphate</text>
        <dbReference type="Rhea" id="RHEA:24176"/>
        <dbReference type="Rhea" id="RHEA-COMP:10000"/>
        <dbReference type="Rhea" id="RHEA-COMP:10001"/>
        <dbReference type="Rhea" id="RHEA-COMP:13337"/>
        <dbReference type="Rhea" id="RHEA-COMP:13338"/>
        <dbReference type="Rhea" id="RHEA-COMP:13339"/>
        <dbReference type="Rhea" id="RHEA-COMP:13340"/>
        <dbReference type="ChEBI" id="CHEBI:15378"/>
        <dbReference type="ChEBI" id="CHEBI:29950"/>
        <dbReference type="ChEBI" id="CHEBI:30616"/>
        <dbReference type="ChEBI" id="CHEBI:33019"/>
        <dbReference type="ChEBI" id="CHEBI:33737"/>
        <dbReference type="ChEBI" id="CHEBI:33738"/>
        <dbReference type="ChEBI" id="CHEBI:61963"/>
        <dbReference type="ChEBI" id="CHEBI:65315"/>
        <dbReference type="ChEBI" id="CHEBI:136798"/>
        <dbReference type="ChEBI" id="CHEBI:456215"/>
        <dbReference type="EC" id="2.8.1.4"/>
    </reaction>
</comment>
<dbReference type="InterPro" id="IPR003720">
    <property type="entry name" value="tRNA_STrfase"/>
</dbReference>
<evidence type="ECO:0000256" key="7">
    <source>
        <dbReference type="ARBA" id="ARBA00022884"/>
    </source>
</evidence>
<accession>A0ABV8JFU2</accession>
<evidence type="ECO:0000256" key="3">
    <source>
        <dbReference type="ARBA" id="ARBA00022555"/>
    </source>
</evidence>
<dbReference type="CDD" id="cd11716">
    <property type="entry name" value="THUMP_ThiI"/>
    <property type="match status" value="1"/>
</dbReference>
<feature type="binding site" evidence="9">
    <location>
        <position position="295"/>
    </location>
    <ligand>
        <name>ATP</name>
        <dbReference type="ChEBI" id="CHEBI:30616"/>
    </ligand>
</feature>
<evidence type="ECO:0000259" key="10">
    <source>
        <dbReference type="PROSITE" id="PS51165"/>
    </source>
</evidence>
<feature type="binding site" evidence="9">
    <location>
        <position position="286"/>
    </location>
    <ligand>
        <name>ATP</name>
        <dbReference type="ChEBI" id="CHEBI:30616"/>
    </ligand>
</feature>
<dbReference type="EC" id="2.8.1.4" evidence="9"/>
<dbReference type="PROSITE" id="PS51165">
    <property type="entry name" value="THUMP"/>
    <property type="match status" value="1"/>
</dbReference>
<dbReference type="Pfam" id="PF22025">
    <property type="entry name" value="ThiI_fer"/>
    <property type="match status" value="1"/>
</dbReference>
<feature type="binding site" evidence="9">
    <location>
        <begin position="182"/>
        <end position="183"/>
    </location>
    <ligand>
        <name>ATP</name>
        <dbReference type="ChEBI" id="CHEBI:30616"/>
    </ligand>
</feature>
<evidence type="ECO:0000256" key="2">
    <source>
        <dbReference type="ARBA" id="ARBA00022490"/>
    </source>
</evidence>
<gene>
    <name evidence="9 11" type="primary">thiI</name>
    <name evidence="11" type="ORF">ACFOUO_07465</name>
</gene>
<keyword evidence="5 9" id="KW-0547">Nucleotide-binding</keyword>
<evidence type="ECO:0000313" key="12">
    <source>
        <dbReference type="Proteomes" id="UP001595843"/>
    </source>
</evidence>
<comment type="subcellular location">
    <subcellularLocation>
        <location evidence="1 9">Cytoplasm</location>
    </subcellularLocation>
</comment>
<dbReference type="GO" id="GO:0140741">
    <property type="term" value="F:tRNA-uracil-4 sulfurtransferase activity"/>
    <property type="evidence" value="ECO:0007669"/>
    <property type="project" value="UniProtKB-EC"/>
</dbReference>
<dbReference type="SUPFAM" id="SSF143437">
    <property type="entry name" value="THUMP domain-like"/>
    <property type="match status" value="1"/>
</dbReference>
<evidence type="ECO:0000256" key="9">
    <source>
        <dbReference type="HAMAP-Rule" id="MF_00021"/>
    </source>
</evidence>
<keyword evidence="4 9" id="KW-0808">Transferase</keyword>
<dbReference type="Gene3D" id="3.30.2130.30">
    <property type="match status" value="1"/>
</dbReference>
<feature type="binding site" evidence="9">
    <location>
        <position position="264"/>
    </location>
    <ligand>
        <name>ATP</name>
        <dbReference type="ChEBI" id="CHEBI:30616"/>
    </ligand>
</feature>
<keyword evidence="2 9" id="KW-0963">Cytoplasm</keyword>
<evidence type="ECO:0000256" key="6">
    <source>
        <dbReference type="ARBA" id="ARBA00022840"/>
    </source>
</evidence>
<dbReference type="SMART" id="SM00981">
    <property type="entry name" value="THUMP"/>
    <property type="match status" value="1"/>
</dbReference>
<keyword evidence="7 9" id="KW-0694">RNA-binding</keyword>
<dbReference type="InterPro" id="IPR050102">
    <property type="entry name" value="tRNA_sulfurtransferase_ThiI"/>
</dbReference>
<keyword evidence="8 9" id="KW-0784">Thiamine biosynthesis</keyword>
<dbReference type="Pfam" id="PF02926">
    <property type="entry name" value="THUMP"/>
    <property type="match status" value="1"/>
</dbReference>
<evidence type="ECO:0000256" key="1">
    <source>
        <dbReference type="ARBA" id="ARBA00004496"/>
    </source>
</evidence>
<keyword evidence="3 9" id="KW-0820">tRNA-binding</keyword>
<protein>
    <recommendedName>
        <fullName evidence="9">Probable tRNA sulfurtransferase</fullName>
        <ecNumber evidence="9">2.8.1.4</ecNumber>
    </recommendedName>
    <alternativeName>
        <fullName evidence="9">Sulfur carrier protein ThiS sulfurtransferase</fullName>
    </alternativeName>
    <alternativeName>
        <fullName evidence="9">Thiamine biosynthesis protein ThiI</fullName>
    </alternativeName>
    <alternativeName>
        <fullName evidence="9">tRNA 4-thiouridine synthase</fullName>
    </alternativeName>
</protein>
<comment type="similarity">
    <text evidence="9">Belongs to the ThiI family.</text>
</comment>